<feature type="compositionally biased region" description="Low complexity" evidence="1">
    <location>
        <begin position="243"/>
        <end position="271"/>
    </location>
</feature>
<dbReference type="EMBL" id="MCFL01000097">
    <property type="protein sequence ID" value="ORZ30215.1"/>
    <property type="molecule type" value="Genomic_DNA"/>
</dbReference>
<accession>A0A1Y2H6T3</accession>
<keyword evidence="2" id="KW-1133">Transmembrane helix</keyword>
<keyword evidence="4" id="KW-1185">Reference proteome</keyword>
<evidence type="ECO:0000313" key="3">
    <source>
        <dbReference type="EMBL" id="ORZ30215.1"/>
    </source>
</evidence>
<feature type="transmembrane region" description="Helical" evidence="2">
    <location>
        <begin position="213"/>
        <end position="237"/>
    </location>
</feature>
<feature type="transmembrane region" description="Helical" evidence="2">
    <location>
        <begin position="139"/>
        <end position="161"/>
    </location>
</feature>
<dbReference type="AlphaFoldDB" id="A0A1Y2H6T3"/>
<feature type="transmembrane region" description="Helical" evidence="2">
    <location>
        <begin position="173"/>
        <end position="193"/>
    </location>
</feature>
<keyword evidence="2" id="KW-0472">Membrane</keyword>
<keyword evidence="2" id="KW-0812">Transmembrane</keyword>
<feature type="transmembrane region" description="Helical" evidence="2">
    <location>
        <begin position="48"/>
        <end position="66"/>
    </location>
</feature>
<sequence>MSSQQMGTSGTGVHADSAASASATLASPSGAGVPFTRIINPDVARNSVIVFGFALLVAIVGAFTLFPKAFPTLYTKLMTVVFKKTTPPVRANASLLRARLLFVAALMMIGDAVNNIAMLESADLTGDALFIPFQLLRGITFVPAGPMFVMAMASRIAIIVVMRPKWKTWFVRVVYGIALYVMLQQQIILVIGVSQRLHLDPAGWIDALLFPQWTAGPMALLPLFSIGGSLVALRIAFSQPASSSSGSTSSSGSNSTVPASQASVAPSATSSKPTVQSGATTIKYPLTNAFTTLNVLILLEWIGFIACVANQNPPIPIRVSAILGLILSLGILTEGSFEWLLKQGRKKQQLASAAASSTSSSHGHQPSAIAKSASLSRAPSASKPHGLAVGGVGMATRTSNAAQHKEYKEHANTSSGGMDRPPSHHSESAGMLQNAK</sequence>
<evidence type="ECO:0000313" key="4">
    <source>
        <dbReference type="Proteomes" id="UP000193411"/>
    </source>
</evidence>
<name>A0A1Y2H6T3_9FUNG</name>
<comment type="caution">
    <text evidence="3">The sequence shown here is derived from an EMBL/GenBank/DDBJ whole genome shotgun (WGS) entry which is preliminary data.</text>
</comment>
<feature type="transmembrane region" description="Helical" evidence="2">
    <location>
        <begin position="293"/>
        <end position="311"/>
    </location>
</feature>
<protein>
    <submittedName>
        <fullName evidence="3">Uncharacterized protein</fullName>
    </submittedName>
</protein>
<reference evidence="3 4" key="1">
    <citation type="submission" date="2016-07" db="EMBL/GenBank/DDBJ databases">
        <title>Pervasive Adenine N6-methylation of Active Genes in Fungi.</title>
        <authorList>
            <consortium name="DOE Joint Genome Institute"/>
            <person name="Mondo S.J."/>
            <person name="Dannebaum R.O."/>
            <person name="Kuo R.C."/>
            <person name="Labutti K."/>
            <person name="Haridas S."/>
            <person name="Kuo A."/>
            <person name="Salamov A."/>
            <person name="Ahrendt S.R."/>
            <person name="Lipzen A."/>
            <person name="Sullivan W."/>
            <person name="Andreopoulos W.B."/>
            <person name="Clum A."/>
            <person name="Lindquist E."/>
            <person name="Daum C."/>
            <person name="Ramamoorthy G.K."/>
            <person name="Gryganskyi A."/>
            <person name="Culley D."/>
            <person name="Magnuson J.K."/>
            <person name="James T.Y."/>
            <person name="O'Malley M.A."/>
            <person name="Stajich J.E."/>
            <person name="Spatafora J.W."/>
            <person name="Visel A."/>
            <person name="Grigoriev I.V."/>
        </authorList>
    </citation>
    <scope>NUCLEOTIDE SEQUENCE [LARGE SCALE GENOMIC DNA]</scope>
    <source>
        <strain evidence="3 4">PL171</strain>
    </source>
</reference>
<feature type="region of interest" description="Disordered" evidence="1">
    <location>
        <begin position="352"/>
        <end position="436"/>
    </location>
</feature>
<feature type="transmembrane region" description="Helical" evidence="2">
    <location>
        <begin position="100"/>
        <end position="119"/>
    </location>
</feature>
<organism evidence="3 4">
    <name type="scientific">Catenaria anguillulae PL171</name>
    <dbReference type="NCBI Taxonomy" id="765915"/>
    <lineage>
        <taxon>Eukaryota</taxon>
        <taxon>Fungi</taxon>
        <taxon>Fungi incertae sedis</taxon>
        <taxon>Blastocladiomycota</taxon>
        <taxon>Blastocladiomycetes</taxon>
        <taxon>Blastocladiales</taxon>
        <taxon>Catenariaceae</taxon>
        <taxon>Catenaria</taxon>
    </lineage>
</organism>
<proteinExistence type="predicted"/>
<evidence type="ECO:0000256" key="2">
    <source>
        <dbReference type="SAM" id="Phobius"/>
    </source>
</evidence>
<gene>
    <name evidence="3" type="ORF">BCR44DRAFT_1445865</name>
</gene>
<feature type="transmembrane region" description="Helical" evidence="2">
    <location>
        <begin position="317"/>
        <end position="341"/>
    </location>
</feature>
<dbReference type="Proteomes" id="UP000193411">
    <property type="component" value="Unassembled WGS sequence"/>
</dbReference>
<feature type="compositionally biased region" description="Low complexity" evidence="1">
    <location>
        <begin position="352"/>
        <end position="361"/>
    </location>
</feature>
<feature type="region of interest" description="Disordered" evidence="1">
    <location>
        <begin position="243"/>
        <end position="275"/>
    </location>
</feature>
<evidence type="ECO:0000256" key="1">
    <source>
        <dbReference type="SAM" id="MobiDB-lite"/>
    </source>
</evidence>